<evidence type="ECO:0000313" key="12">
    <source>
        <dbReference type="Proteomes" id="UP000095282"/>
    </source>
</evidence>
<reference evidence="13" key="1">
    <citation type="submission" date="2016-11" db="UniProtKB">
        <authorList>
            <consortium name="WormBaseParasite"/>
        </authorList>
    </citation>
    <scope>IDENTIFICATION</scope>
</reference>
<dbReference type="PANTHER" id="PTHR28670:SF1">
    <property type="entry name" value="UV-STIMULATED SCAFFOLD PROTEIN A"/>
    <property type="match status" value="1"/>
</dbReference>
<organism evidence="12 13">
    <name type="scientific">Caenorhabditis tropicalis</name>
    <dbReference type="NCBI Taxonomy" id="1561998"/>
    <lineage>
        <taxon>Eukaryota</taxon>
        <taxon>Metazoa</taxon>
        <taxon>Ecdysozoa</taxon>
        <taxon>Nematoda</taxon>
        <taxon>Chromadorea</taxon>
        <taxon>Rhabditida</taxon>
        <taxon>Rhabditina</taxon>
        <taxon>Rhabditomorpha</taxon>
        <taxon>Rhabditoidea</taxon>
        <taxon>Rhabditidae</taxon>
        <taxon>Peloderinae</taxon>
        <taxon>Caenorhabditis</taxon>
    </lineage>
</organism>
<dbReference type="Pfam" id="PF09740">
    <property type="entry name" value="DUF2043"/>
    <property type="match status" value="1"/>
</dbReference>
<evidence type="ECO:0000256" key="4">
    <source>
        <dbReference type="ARBA" id="ARBA00022723"/>
    </source>
</evidence>
<keyword evidence="3" id="KW-0158">Chromosome</keyword>
<evidence type="ECO:0000256" key="5">
    <source>
        <dbReference type="ARBA" id="ARBA00022763"/>
    </source>
</evidence>
<feature type="coiled-coil region" evidence="10">
    <location>
        <begin position="481"/>
        <end position="515"/>
    </location>
</feature>
<keyword evidence="12" id="KW-1185">Reference proteome</keyword>
<evidence type="ECO:0000256" key="7">
    <source>
        <dbReference type="ARBA" id="ARBA00022833"/>
    </source>
</evidence>
<dbReference type="GO" id="GO:0005694">
    <property type="term" value="C:chromosome"/>
    <property type="evidence" value="ECO:0007669"/>
    <property type="project" value="UniProtKB-SubCell"/>
</dbReference>
<evidence type="ECO:0000256" key="9">
    <source>
        <dbReference type="ARBA" id="ARBA00023204"/>
    </source>
</evidence>
<dbReference type="GO" id="GO:0006283">
    <property type="term" value="P:transcription-coupled nucleotide-excision repair"/>
    <property type="evidence" value="ECO:0007669"/>
    <property type="project" value="TreeGrafter"/>
</dbReference>
<dbReference type="InterPro" id="IPR049431">
    <property type="entry name" value="UVSSA_C"/>
</dbReference>
<keyword evidence="8 10" id="KW-0175">Coiled coil</keyword>
<dbReference type="eggNOG" id="KOG2374">
    <property type="taxonomic scope" value="Eukaryota"/>
</dbReference>
<keyword evidence="4" id="KW-0479">Metal-binding</keyword>
<name>A0A1I7UQG9_9PELO</name>
<keyword evidence="5" id="KW-0227">DNA damage</keyword>
<comment type="subcellular location">
    <subcellularLocation>
        <location evidence="1">Chromosome</location>
    </subcellularLocation>
</comment>
<dbReference type="AlphaFoldDB" id="A0A1I7UQG9"/>
<evidence type="ECO:0000256" key="8">
    <source>
        <dbReference type="ARBA" id="ARBA00023054"/>
    </source>
</evidence>
<dbReference type="GO" id="GO:0000993">
    <property type="term" value="F:RNA polymerase II complex binding"/>
    <property type="evidence" value="ECO:0007669"/>
    <property type="project" value="TreeGrafter"/>
</dbReference>
<dbReference type="InterPro" id="IPR049408">
    <property type="entry name" value="UVSSA_N_a-solenoid_rpt"/>
</dbReference>
<evidence type="ECO:0000256" key="10">
    <source>
        <dbReference type="SAM" id="Coils"/>
    </source>
</evidence>
<dbReference type="Pfam" id="PF20867">
    <property type="entry name" value="UVSSA_N"/>
    <property type="match status" value="1"/>
</dbReference>
<proteinExistence type="inferred from homology"/>
<dbReference type="WBParaSite" id="Csp11.Scaffold630.g18323.t1">
    <property type="protein sequence ID" value="Csp11.Scaffold630.g18323.t1"/>
    <property type="gene ID" value="Csp11.Scaffold630.g18323"/>
</dbReference>
<keyword evidence="6" id="KW-0863">Zinc-finger</keyword>
<dbReference type="PANTHER" id="PTHR28670">
    <property type="entry name" value="UV-STIMULATED SCAFFOLD PROTEIN A"/>
    <property type="match status" value="1"/>
</dbReference>
<comment type="similarity">
    <text evidence="2">Belongs to the UVSSA family.</text>
</comment>
<evidence type="ECO:0000256" key="2">
    <source>
        <dbReference type="ARBA" id="ARBA00009240"/>
    </source>
</evidence>
<evidence type="ECO:0000256" key="6">
    <source>
        <dbReference type="ARBA" id="ARBA00022771"/>
    </source>
</evidence>
<evidence type="ECO:0000256" key="1">
    <source>
        <dbReference type="ARBA" id="ARBA00004286"/>
    </source>
</evidence>
<evidence type="ECO:0000259" key="11">
    <source>
        <dbReference type="Pfam" id="PF09740"/>
    </source>
</evidence>
<feature type="domain" description="UV-stimulated scaffold protein A C-terminal" evidence="11">
    <location>
        <begin position="371"/>
        <end position="473"/>
    </location>
</feature>
<sequence>MSSDPDDVFKTWIRKNLNRFMRELTDNGNLDFEAMPYQNLKTEVEKEERIDVIAEILLETASESGCIDRFSILQLINDFFLQSTSFRNILLNDPTEFSEIMLETNLIRKPLPGSKTDGERLKAQTILIVKNWEQKYAKHDARMKCFVVTLKKTKFVDYEFGDKKIEEEKSRRVMIERRKQMMIDRTLSVFKSKFEEIKEETERLSMELTTTMNMLVPSFTDSEDLSSIPTTSTKSPKTMEIIIEDLSPMIQVSQKNDAIVEAFLGSKLMLTHRVQTLRKLAKRLQTLKEPGEELAQNIINYRDGLKKLVLKADELKINKKVEKKKKFDDDFVDVEISIDDILMVQYAQKDEEIEEKPKDIVAKVEKKEKPKIKSVPFGLDLKYWGEERKDVQVPKNNSDCHRFWRSSEEGSGTVHNSIYTQRQFTFIGEAPKIDRECLAKLPNGSLCKRMDMKVCPLHGLIVPRDNEGVPLNEEDRIREAKRIEKRRLKEAEEYSKKIEKEYESANKRRKKHEVKTSASTDIRNRLQKKLFDRQTIERVSADITSSRRNRLEKNFSHQFSHL</sequence>
<dbReference type="Proteomes" id="UP000095282">
    <property type="component" value="Unplaced"/>
</dbReference>
<keyword evidence="7" id="KW-0862">Zinc</keyword>
<evidence type="ECO:0000313" key="13">
    <source>
        <dbReference type="WBParaSite" id="Csp11.Scaffold630.g18323.t1"/>
    </source>
</evidence>
<protein>
    <submittedName>
        <fullName evidence="13">UV-stimulated scaffold protein A</fullName>
    </submittedName>
</protein>
<evidence type="ECO:0000256" key="3">
    <source>
        <dbReference type="ARBA" id="ARBA00022454"/>
    </source>
</evidence>
<dbReference type="GO" id="GO:0008270">
    <property type="term" value="F:zinc ion binding"/>
    <property type="evidence" value="ECO:0007669"/>
    <property type="project" value="UniProtKB-KW"/>
</dbReference>
<keyword evidence="9" id="KW-0234">DNA repair</keyword>
<dbReference type="InterPro" id="IPR018610">
    <property type="entry name" value="UVSSA"/>
</dbReference>
<dbReference type="STRING" id="1561998.A0A1I7UQG9"/>
<dbReference type="GO" id="GO:0009411">
    <property type="term" value="P:response to UV"/>
    <property type="evidence" value="ECO:0007669"/>
    <property type="project" value="InterPro"/>
</dbReference>
<accession>A0A1I7UQG9</accession>